<dbReference type="AlphaFoldDB" id="A0A9W8XJ67"/>
<protein>
    <submittedName>
        <fullName evidence="1">Uncharacterized protein</fullName>
    </submittedName>
</protein>
<name>A0A9W8XJ67_9PLEO</name>
<keyword evidence="2" id="KW-1185">Reference proteome</keyword>
<accession>A0A9W8XJ67</accession>
<reference evidence="1" key="1">
    <citation type="submission" date="2022-10" db="EMBL/GenBank/DDBJ databases">
        <title>Tapping the CABI collections for fungal endophytes: first genome assemblies for Collariella, Neodidymelliopsis, Ascochyta clinopodiicola, Didymella pomorum, Didymosphaeria variabile, Neocosmospora piperis and Neocucurbitaria cava.</title>
        <authorList>
            <person name="Hill R."/>
        </authorList>
    </citation>
    <scope>NUCLEOTIDE SEQUENCE</scope>
    <source>
        <strain evidence="1">IMI 356815</strain>
    </source>
</reference>
<comment type="caution">
    <text evidence="1">The sequence shown here is derived from an EMBL/GenBank/DDBJ whole genome shotgun (WGS) entry which is preliminary data.</text>
</comment>
<dbReference type="OrthoDB" id="3690251at2759"/>
<evidence type="ECO:0000313" key="2">
    <source>
        <dbReference type="Proteomes" id="UP001140513"/>
    </source>
</evidence>
<dbReference type="Proteomes" id="UP001140513">
    <property type="component" value="Unassembled WGS sequence"/>
</dbReference>
<organism evidence="1 2">
    <name type="scientific">Didymosphaeria variabile</name>
    <dbReference type="NCBI Taxonomy" id="1932322"/>
    <lineage>
        <taxon>Eukaryota</taxon>
        <taxon>Fungi</taxon>
        <taxon>Dikarya</taxon>
        <taxon>Ascomycota</taxon>
        <taxon>Pezizomycotina</taxon>
        <taxon>Dothideomycetes</taxon>
        <taxon>Pleosporomycetidae</taxon>
        <taxon>Pleosporales</taxon>
        <taxon>Massarineae</taxon>
        <taxon>Didymosphaeriaceae</taxon>
        <taxon>Didymosphaeria</taxon>
    </lineage>
</organism>
<sequence length="832" mass="94009">MPPPLDADAERERRGREVGHVILVCAGFTSEAWAMNTLWRAAKGIEGIHLGWGREASGSDGALILTQDPFPADPLAAWYHCVREAANLSGTICFDVKSGKGPVRYNDIYVVAWPQDIHHIHIVPGPFWYEATTVWHNTKMEEWQWILRQCAVKMEHVPDALRSLVAASKSTRETLSALSDKQPRPPRQWYKNPSNRVEFDGWSVPPPLDITIFTRLSATTKRVSEEAIQRLWTSLEQQPGVRLCENPVKPLIADFILLHTNKQSGRQQQYLIEHKASTSKPQDLRRYMDPKYDWHVLISQSPNPAAGDSYQIALAGDKPPKRLIDESAFGVELAKVLAERGSGARTVVQKRWKSIRRETRAESLGHHRQLDALETGPLDDPRAVDLGGEAGSVADGAATQDPNREWRVANDIVEISTRGQLNDQSWYLGQHVFLPASAANSHGTSILVQHQWSEDEKLAYQTSRILPQPNLDVGVIPLAFGRRLYDNRTGERQYLKASVRRYSCTKIRTVYLFFNSASEVSAVDAMTVHCAEPTAASDCAQCDEEHEHVQWVRGEYIARTMAAGADTHPDVRATIGEYLGSFTLSRGQLWQRCVDLFEQGDTYTVHTLRELLQSTWKHGIRRPKAAHKVAKRWAPCNECWAEERLCDDAQGSCHECLRRVRECSRKRCCFFADPKACENPWCSEVHCTDEYDNVTDVLRDPKGGDVRRKQQQVEVLDHRIPVCDHCWENGWHLLCSSAKVCYMCSVYNKGGKCIRTRCKDPDTCKIVQCYYAHGTFAGACRPHTPREAVTAPSMPADLGSEDKTAIAKERDQTLKTIKNKTWPYYYSWPTGG</sequence>
<proteinExistence type="predicted"/>
<gene>
    <name evidence="1" type="ORF">N0V89_007622</name>
</gene>
<evidence type="ECO:0000313" key="1">
    <source>
        <dbReference type="EMBL" id="KAJ4352275.1"/>
    </source>
</evidence>
<dbReference type="GeneID" id="80911152"/>
<dbReference type="RefSeq" id="XP_056070631.1">
    <property type="nucleotide sequence ID" value="XM_056216384.1"/>
</dbReference>
<dbReference type="EMBL" id="JAPEUX010000005">
    <property type="protein sequence ID" value="KAJ4352275.1"/>
    <property type="molecule type" value="Genomic_DNA"/>
</dbReference>